<name>A0ABP7BPD0_9ACTN</name>
<reference evidence="7" key="1">
    <citation type="journal article" date="2019" name="Int. J. Syst. Evol. Microbiol.">
        <title>The Global Catalogue of Microorganisms (GCM) 10K type strain sequencing project: providing services to taxonomists for standard genome sequencing and annotation.</title>
        <authorList>
            <consortium name="The Broad Institute Genomics Platform"/>
            <consortium name="The Broad Institute Genome Sequencing Center for Infectious Disease"/>
            <person name="Wu L."/>
            <person name="Ma J."/>
        </authorList>
    </citation>
    <scope>NUCLEOTIDE SEQUENCE [LARGE SCALE GENOMIC DNA]</scope>
    <source>
        <strain evidence="7">JCM 16904</strain>
    </source>
</reference>
<dbReference type="Gene3D" id="1.10.10.60">
    <property type="entry name" value="Homeodomain-like"/>
    <property type="match status" value="1"/>
</dbReference>
<dbReference type="Pfam" id="PF00440">
    <property type="entry name" value="TetR_N"/>
    <property type="match status" value="1"/>
</dbReference>
<dbReference type="InterPro" id="IPR001647">
    <property type="entry name" value="HTH_TetR"/>
</dbReference>
<keyword evidence="3" id="KW-0804">Transcription</keyword>
<evidence type="ECO:0000256" key="4">
    <source>
        <dbReference type="PROSITE-ProRule" id="PRU00335"/>
    </source>
</evidence>
<accession>A0ABP7BPD0</accession>
<dbReference type="InterPro" id="IPR009057">
    <property type="entry name" value="Homeodomain-like_sf"/>
</dbReference>
<proteinExistence type="predicted"/>
<evidence type="ECO:0000256" key="3">
    <source>
        <dbReference type="ARBA" id="ARBA00023163"/>
    </source>
</evidence>
<dbReference type="PROSITE" id="PS50977">
    <property type="entry name" value="HTH_TETR_2"/>
    <property type="match status" value="1"/>
</dbReference>
<evidence type="ECO:0000256" key="1">
    <source>
        <dbReference type="ARBA" id="ARBA00023015"/>
    </source>
</evidence>
<feature type="domain" description="HTH tetR-type" evidence="5">
    <location>
        <begin position="26"/>
        <end position="86"/>
    </location>
</feature>
<evidence type="ECO:0000313" key="7">
    <source>
        <dbReference type="Proteomes" id="UP001500902"/>
    </source>
</evidence>
<organism evidence="6 7">
    <name type="scientific">Nonomuraea antimicrobica</name>
    <dbReference type="NCBI Taxonomy" id="561173"/>
    <lineage>
        <taxon>Bacteria</taxon>
        <taxon>Bacillati</taxon>
        <taxon>Actinomycetota</taxon>
        <taxon>Actinomycetes</taxon>
        <taxon>Streptosporangiales</taxon>
        <taxon>Streptosporangiaceae</taxon>
        <taxon>Nonomuraea</taxon>
    </lineage>
</organism>
<dbReference type="Gene3D" id="1.10.357.10">
    <property type="entry name" value="Tetracycline Repressor, domain 2"/>
    <property type="match status" value="1"/>
</dbReference>
<dbReference type="Proteomes" id="UP001500902">
    <property type="component" value="Unassembled WGS sequence"/>
</dbReference>
<protein>
    <submittedName>
        <fullName evidence="6">TetR/AcrR family transcriptional regulator</fullName>
    </submittedName>
</protein>
<dbReference type="InterPro" id="IPR036271">
    <property type="entry name" value="Tet_transcr_reg_TetR-rel_C_sf"/>
</dbReference>
<dbReference type="EMBL" id="BAAAZP010000060">
    <property type="protein sequence ID" value="GAA3665096.1"/>
    <property type="molecule type" value="Genomic_DNA"/>
</dbReference>
<dbReference type="PANTHER" id="PTHR30055:SF151">
    <property type="entry name" value="TRANSCRIPTIONAL REGULATORY PROTEIN"/>
    <property type="match status" value="1"/>
</dbReference>
<dbReference type="InterPro" id="IPR004111">
    <property type="entry name" value="Repressor_TetR_C"/>
</dbReference>
<feature type="DNA-binding region" description="H-T-H motif" evidence="4">
    <location>
        <begin position="49"/>
        <end position="68"/>
    </location>
</feature>
<comment type="caution">
    <text evidence="6">The sequence shown here is derived from an EMBL/GenBank/DDBJ whole genome shotgun (WGS) entry which is preliminary data.</text>
</comment>
<dbReference type="SUPFAM" id="SSF48498">
    <property type="entry name" value="Tetracyclin repressor-like, C-terminal domain"/>
    <property type="match status" value="1"/>
</dbReference>
<dbReference type="PANTHER" id="PTHR30055">
    <property type="entry name" value="HTH-TYPE TRANSCRIPTIONAL REGULATOR RUTR"/>
    <property type="match status" value="1"/>
</dbReference>
<keyword evidence="1" id="KW-0805">Transcription regulation</keyword>
<keyword evidence="2 4" id="KW-0238">DNA-binding</keyword>
<evidence type="ECO:0000256" key="2">
    <source>
        <dbReference type="ARBA" id="ARBA00023125"/>
    </source>
</evidence>
<dbReference type="InterPro" id="IPR050109">
    <property type="entry name" value="HTH-type_TetR-like_transc_reg"/>
</dbReference>
<dbReference type="RefSeq" id="WP_344877599.1">
    <property type="nucleotide sequence ID" value="NZ_BAAAZP010000060.1"/>
</dbReference>
<gene>
    <name evidence="6" type="ORF">GCM10022224_031760</name>
</gene>
<keyword evidence="7" id="KW-1185">Reference proteome</keyword>
<evidence type="ECO:0000313" key="6">
    <source>
        <dbReference type="EMBL" id="GAA3665096.1"/>
    </source>
</evidence>
<dbReference type="Pfam" id="PF02909">
    <property type="entry name" value="TetR_C_1"/>
    <property type="match status" value="1"/>
</dbReference>
<dbReference type="SUPFAM" id="SSF46689">
    <property type="entry name" value="Homeodomain-like"/>
    <property type="match status" value="1"/>
</dbReference>
<sequence length="247" mass="26961">MNGDLPPGLRSLWDRFDHPEPTPRPGLSASRIVQAAVEAADAEGLDAVSMAKIAERLGYTPMSLYRYVKSKNELLLMMLDAVAALPAELDEPGDDWRMGLERWCRAQWEMLRAHAWIVHLPITGPPITPNQLAWTERALAALAGTGLTEADKVGVVLLIANYMHATARLAAELGQTARAESIAAYSALLGHLVDARRFPALRTAIDAGAYAYPSDMPQQERRLDYRFGLARILDGVQALIHACAPAS</sequence>
<evidence type="ECO:0000259" key="5">
    <source>
        <dbReference type="PROSITE" id="PS50977"/>
    </source>
</evidence>